<dbReference type="InterPro" id="IPR050832">
    <property type="entry name" value="Bact_Acetyltransf"/>
</dbReference>
<proteinExistence type="predicted"/>
<evidence type="ECO:0000313" key="5">
    <source>
        <dbReference type="Proteomes" id="UP000318336"/>
    </source>
</evidence>
<sequence>MSGDAGTEPVVRVITCETRDSLAAAGRLFDQYRQHYGMPRDNAERTLVWLTEMVESRMLTVLTASVNPSAPVPVGLATAHAVPASLGRGRFWQVRDLYVRPDARRRGVAAALVATVRDAASAAGASRLSLVTEHDNHAALDLYRRLGFVTVEGLTTLSLDLAAPRTLEE</sequence>
<name>A0A542WZD3_9MICO</name>
<protein>
    <submittedName>
        <fullName evidence="4">Acetyltransferase (GNAT) family protein</fullName>
    </submittedName>
</protein>
<reference evidence="4 5" key="1">
    <citation type="submission" date="2019-06" db="EMBL/GenBank/DDBJ databases">
        <title>Sequencing the genomes of 1000 actinobacteria strains.</title>
        <authorList>
            <person name="Klenk H.-P."/>
        </authorList>
    </citation>
    <scope>NUCLEOTIDE SEQUENCE [LARGE SCALE GENOMIC DNA]</scope>
    <source>
        <strain evidence="4 5">DSM 24617</strain>
    </source>
</reference>
<dbReference type="GO" id="GO:0016747">
    <property type="term" value="F:acyltransferase activity, transferring groups other than amino-acyl groups"/>
    <property type="evidence" value="ECO:0007669"/>
    <property type="project" value="InterPro"/>
</dbReference>
<feature type="domain" description="N-acetyltransferase" evidence="3">
    <location>
        <begin position="12"/>
        <end position="168"/>
    </location>
</feature>
<evidence type="ECO:0000256" key="1">
    <source>
        <dbReference type="ARBA" id="ARBA00022679"/>
    </source>
</evidence>
<evidence type="ECO:0000256" key="2">
    <source>
        <dbReference type="ARBA" id="ARBA00023315"/>
    </source>
</evidence>
<dbReference type="Proteomes" id="UP000318336">
    <property type="component" value="Unassembled WGS sequence"/>
</dbReference>
<organism evidence="4 5">
    <name type="scientific">Barrientosiimonas humi</name>
    <dbReference type="NCBI Taxonomy" id="999931"/>
    <lineage>
        <taxon>Bacteria</taxon>
        <taxon>Bacillati</taxon>
        <taxon>Actinomycetota</taxon>
        <taxon>Actinomycetes</taxon>
        <taxon>Micrococcales</taxon>
        <taxon>Dermacoccaceae</taxon>
        <taxon>Barrientosiimonas</taxon>
    </lineage>
</organism>
<keyword evidence="5" id="KW-1185">Reference proteome</keyword>
<dbReference type="CDD" id="cd04301">
    <property type="entry name" value="NAT_SF"/>
    <property type="match status" value="1"/>
</dbReference>
<dbReference type="Gene3D" id="3.40.630.30">
    <property type="match status" value="1"/>
</dbReference>
<dbReference type="InterPro" id="IPR016181">
    <property type="entry name" value="Acyl_CoA_acyltransferase"/>
</dbReference>
<evidence type="ECO:0000313" key="4">
    <source>
        <dbReference type="EMBL" id="TQL28935.1"/>
    </source>
</evidence>
<evidence type="ECO:0000259" key="3">
    <source>
        <dbReference type="PROSITE" id="PS51186"/>
    </source>
</evidence>
<dbReference type="OrthoDB" id="9805924at2"/>
<keyword evidence="1 4" id="KW-0808">Transferase</keyword>
<dbReference type="InterPro" id="IPR000182">
    <property type="entry name" value="GNAT_dom"/>
</dbReference>
<comment type="caution">
    <text evidence="4">The sequence shown here is derived from an EMBL/GenBank/DDBJ whole genome shotgun (WGS) entry which is preliminary data.</text>
</comment>
<dbReference type="PANTHER" id="PTHR43877">
    <property type="entry name" value="AMINOALKYLPHOSPHONATE N-ACETYLTRANSFERASE-RELATED-RELATED"/>
    <property type="match status" value="1"/>
</dbReference>
<dbReference type="AlphaFoldDB" id="A0A542WZD3"/>
<gene>
    <name evidence="4" type="ORF">FB554_3244</name>
</gene>
<keyword evidence="2" id="KW-0012">Acyltransferase</keyword>
<dbReference type="PROSITE" id="PS51186">
    <property type="entry name" value="GNAT"/>
    <property type="match status" value="1"/>
</dbReference>
<dbReference type="Pfam" id="PF00583">
    <property type="entry name" value="Acetyltransf_1"/>
    <property type="match status" value="1"/>
</dbReference>
<dbReference type="RefSeq" id="WP_142007699.1">
    <property type="nucleotide sequence ID" value="NZ_CAJTBP010000001.1"/>
</dbReference>
<dbReference type="EMBL" id="VFOK01000002">
    <property type="protein sequence ID" value="TQL28935.1"/>
    <property type="molecule type" value="Genomic_DNA"/>
</dbReference>
<dbReference type="SUPFAM" id="SSF55729">
    <property type="entry name" value="Acyl-CoA N-acyltransferases (Nat)"/>
    <property type="match status" value="1"/>
</dbReference>
<accession>A0A542WZD3</accession>